<dbReference type="CDD" id="cd04301">
    <property type="entry name" value="NAT_SF"/>
    <property type="match status" value="1"/>
</dbReference>
<dbReference type="GO" id="GO:0005737">
    <property type="term" value="C:cytoplasm"/>
    <property type="evidence" value="ECO:0007669"/>
    <property type="project" value="UniProtKB-SubCell"/>
</dbReference>
<keyword evidence="2 9" id="KW-0820">tRNA-binding</keyword>
<dbReference type="Gene3D" id="1.20.120.890">
    <property type="entry name" value="tRNA(Met) cytidine acetyltransferase, tail domain"/>
    <property type="match status" value="1"/>
</dbReference>
<evidence type="ECO:0000256" key="9">
    <source>
        <dbReference type="HAMAP-Rule" id="MF_01886"/>
    </source>
</evidence>
<dbReference type="PANTHER" id="PTHR10925:SF5">
    <property type="entry name" value="RNA CYTIDINE ACETYLTRANSFERASE"/>
    <property type="match status" value="1"/>
</dbReference>
<evidence type="ECO:0000256" key="8">
    <source>
        <dbReference type="ARBA" id="ARBA00023315"/>
    </source>
</evidence>
<dbReference type="Gene3D" id="3.40.630.30">
    <property type="match status" value="1"/>
</dbReference>
<accession>A0A1I6GZC7</accession>
<comment type="caution">
    <text evidence="9">Lacks conserved residue(s) required for the propagation of feature annotation.</text>
</comment>
<dbReference type="Proteomes" id="UP000199290">
    <property type="component" value="Unassembled WGS sequence"/>
</dbReference>
<dbReference type="GO" id="GO:1904812">
    <property type="term" value="P:rRNA acetylation involved in maturation of SSU-rRNA"/>
    <property type="evidence" value="ECO:0007669"/>
    <property type="project" value="TreeGrafter"/>
</dbReference>
<feature type="binding site" evidence="9">
    <location>
        <position position="189"/>
    </location>
    <ligand>
        <name>ATP</name>
        <dbReference type="ChEBI" id="CHEBI:30616"/>
    </ligand>
</feature>
<dbReference type="GO" id="GO:0051391">
    <property type="term" value="P:tRNA acetylation"/>
    <property type="evidence" value="ECO:0007669"/>
    <property type="project" value="UniProtKB-UniRule"/>
</dbReference>
<dbReference type="InterPro" id="IPR027417">
    <property type="entry name" value="P-loop_NTPase"/>
</dbReference>
<dbReference type="InterPro" id="IPR000182">
    <property type="entry name" value="GNAT_dom"/>
</dbReference>
<sequence>MNHPGPDAEAEVAHWRDLQTSLTANGQRRLVLIEGDREDALQWLRQRLPGLDFHQGLWTGPKGDSPDGRLVPMAPTRARSWLGRELPLVVWDGWQGNPPDDLAALTGALTAGGLLFWLMPPLSDWRRFADPDYARTGLEHGGEHPFAGRMSALLADHEAVIRVSPGRASLPPIPPLPDVPFVVGTTSDQQQLIQRLVRFGLGRRRRPLVITADRGRGKSAAMGMAAAELLLKGRQDIVVTAPSAQSTDTLFRHASVVLADVLTESSDEGWSNARGDEQLGTPGDGKCLVTRSGARLRFMPIRSLLASKPGAEVILVDEAAALPAPLLKAVLLGWPRVAFATTVHGYEGAGRGFAIRFRQVLDEKTPQWQAVTLTAPVRWAQSDPLEALVSELFLLGADGDVGLTRSETAEAPVIEPFQPAHASDRVLAEAFGLLVDAHYRTSPADLRQWLDDPRARSWRATLNGRTVGVLWSTEEGGLSPELAGEVSLGTRRVRGHLLAQSLASHSGYPEAAALKGLRVVRVAVADEFRRLGIGRRLVDAARVAATESGIDYLGTSFGGSVDLVAFWQGCGLGVARMGLQQEASSGEYPIQMMRGLSSAGLELAERIRKRLASHWLALLPDNWPELAPELLAQVTADLPGGPAPDAEDLRDLRQFAHGHRGFALTVPVLRKLGQAPGVMVRLAQHPSLGLWCLGVMQGRPWSWLKAEALCLGQRDGEDRLRQLVRDLLENGPEL</sequence>
<dbReference type="GO" id="GO:0002101">
    <property type="term" value="P:tRNA wobble cytosine modification"/>
    <property type="evidence" value="ECO:0007669"/>
    <property type="project" value="UniProtKB-UniRule"/>
</dbReference>
<feature type="binding site" evidence="9">
    <location>
        <begin position="522"/>
        <end position="524"/>
    </location>
    <ligand>
        <name>acetyl-CoA</name>
        <dbReference type="ChEBI" id="CHEBI:57288"/>
    </ligand>
</feature>
<evidence type="ECO:0000256" key="3">
    <source>
        <dbReference type="ARBA" id="ARBA00022679"/>
    </source>
</evidence>
<dbReference type="InterPro" id="IPR032672">
    <property type="entry name" value="TmcA/NAT10/Kre33"/>
</dbReference>
<evidence type="ECO:0000313" key="12">
    <source>
        <dbReference type="Proteomes" id="UP000199290"/>
    </source>
</evidence>
<keyword evidence="4 9" id="KW-0819">tRNA processing</keyword>
<dbReference type="GO" id="GO:0000049">
    <property type="term" value="F:tRNA binding"/>
    <property type="evidence" value="ECO:0007669"/>
    <property type="project" value="UniProtKB-UniRule"/>
</dbReference>
<dbReference type="GO" id="GO:0051392">
    <property type="term" value="F:tRNA cytidine N4-acetyltransferase activity"/>
    <property type="evidence" value="ECO:0007669"/>
    <property type="project" value="UniProtKB-UniRule"/>
</dbReference>
<keyword evidence="5 9" id="KW-0547">Nucleotide-binding</keyword>
<proteinExistence type="inferred from homology"/>
<dbReference type="GO" id="GO:0005524">
    <property type="term" value="F:ATP binding"/>
    <property type="evidence" value="ECO:0007669"/>
    <property type="project" value="UniProtKB-UniRule"/>
</dbReference>
<evidence type="ECO:0000256" key="2">
    <source>
        <dbReference type="ARBA" id="ARBA00022555"/>
    </source>
</evidence>
<feature type="domain" description="N-acetyltransferase" evidence="10">
    <location>
        <begin position="412"/>
        <end position="597"/>
    </location>
</feature>
<dbReference type="PANTHER" id="PTHR10925">
    <property type="entry name" value="N-ACETYLTRANSFERASE 10"/>
    <property type="match status" value="1"/>
</dbReference>
<dbReference type="Pfam" id="PF08351">
    <property type="entry name" value="TmcA_N"/>
    <property type="match status" value="1"/>
</dbReference>
<evidence type="ECO:0000256" key="7">
    <source>
        <dbReference type="ARBA" id="ARBA00022884"/>
    </source>
</evidence>
<keyword evidence="1 9" id="KW-0963">Cytoplasm</keyword>
<evidence type="ECO:0000256" key="1">
    <source>
        <dbReference type="ARBA" id="ARBA00022490"/>
    </source>
</evidence>
<dbReference type="OrthoDB" id="5578851at2"/>
<organism evidence="11 12">
    <name type="scientific">Marinobacter gudaonensis</name>
    <dbReference type="NCBI Taxonomy" id="375760"/>
    <lineage>
        <taxon>Bacteria</taxon>
        <taxon>Pseudomonadati</taxon>
        <taxon>Pseudomonadota</taxon>
        <taxon>Gammaproteobacteria</taxon>
        <taxon>Pseudomonadales</taxon>
        <taxon>Marinobacteraceae</taxon>
        <taxon>Marinobacter</taxon>
    </lineage>
</organism>
<keyword evidence="12" id="KW-1185">Reference proteome</keyword>
<protein>
    <recommendedName>
        <fullName evidence="9">tRNA(Met) cytidine acetyltransferase TmcA</fullName>
        <ecNumber evidence="9">2.3.1.193</ecNumber>
    </recommendedName>
</protein>
<dbReference type="EMBL" id="FOYV01000001">
    <property type="protein sequence ID" value="SFR47544.1"/>
    <property type="molecule type" value="Genomic_DNA"/>
</dbReference>
<evidence type="ECO:0000256" key="5">
    <source>
        <dbReference type="ARBA" id="ARBA00022741"/>
    </source>
</evidence>
<keyword evidence="8 9" id="KW-0012">Acyltransferase</keyword>
<dbReference type="Gene3D" id="3.40.50.11040">
    <property type="match status" value="1"/>
</dbReference>
<dbReference type="InterPro" id="IPR016181">
    <property type="entry name" value="Acyl_CoA_acyltransferase"/>
</dbReference>
<keyword evidence="3 9" id="KW-0808">Transferase</keyword>
<name>A0A1I6GZC7_9GAMM</name>
<comment type="subcellular location">
    <subcellularLocation>
        <location evidence="9">Cytoplasm</location>
    </subcellularLocation>
</comment>
<dbReference type="Gene3D" id="3.40.50.300">
    <property type="entry name" value="P-loop containing nucleotide triphosphate hydrolases"/>
    <property type="match status" value="1"/>
</dbReference>
<dbReference type="InterPro" id="IPR007807">
    <property type="entry name" value="TcmA/NAT10_helicase"/>
</dbReference>
<dbReference type="Pfam" id="PF05127">
    <property type="entry name" value="NAT10_TcmA_helicase"/>
    <property type="match status" value="1"/>
</dbReference>
<evidence type="ECO:0000256" key="4">
    <source>
        <dbReference type="ARBA" id="ARBA00022694"/>
    </source>
</evidence>
<keyword evidence="7 9" id="KW-0694">RNA-binding</keyword>
<comment type="function">
    <text evidence="9">Catalyzes the formation of N(4)-acetylcytidine (ac(4)C) at the wobble position of tRNA(Met), by using acetyl-CoA as an acetyl donor and ATP (or GTP).</text>
</comment>
<evidence type="ECO:0000313" key="11">
    <source>
        <dbReference type="EMBL" id="SFR47544.1"/>
    </source>
</evidence>
<dbReference type="PROSITE" id="PS51186">
    <property type="entry name" value="GNAT"/>
    <property type="match status" value="1"/>
</dbReference>
<comment type="similarity">
    <text evidence="9">Belongs to the TmcA family.</text>
</comment>
<keyword evidence="6 9" id="KW-0067">ATP-binding</keyword>
<dbReference type="InterPro" id="IPR024914">
    <property type="entry name" value="tRNA_acetyltr_TmcA"/>
</dbReference>
<gene>
    <name evidence="9" type="primary">tmcA</name>
    <name evidence="11" type="ORF">SAMN04488073_1840</name>
</gene>
<dbReference type="SUPFAM" id="SSF52540">
    <property type="entry name" value="P-loop containing nucleoside triphosphate hydrolases"/>
    <property type="match status" value="1"/>
</dbReference>
<dbReference type="AlphaFoldDB" id="A0A1I6GZC7"/>
<dbReference type="InterPro" id="IPR038321">
    <property type="entry name" value="TmcA_C_sf"/>
</dbReference>
<comment type="catalytic activity">
    <reaction evidence="9">
        <text>cytidine(34) in elongator tRNA(Met) + acetyl-CoA + ATP + H2O = N(4)-acetylcytidine(34) in elongator tRNA(Met) + ADP + phosphate + CoA + H(+)</text>
        <dbReference type="Rhea" id="RHEA:43788"/>
        <dbReference type="Rhea" id="RHEA-COMP:10693"/>
        <dbReference type="Rhea" id="RHEA-COMP:10694"/>
        <dbReference type="ChEBI" id="CHEBI:15377"/>
        <dbReference type="ChEBI" id="CHEBI:15378"/>
        <dbReference type="ChEBI" id="CHEBI:30616"/>
        <dbReference type="ChEBI" id="CHEBI:43474"/>
        <dbReference type="ChEBI" id="CHEBI:57287"/>
        <dbReference type="ChEBI" id="CHEBI:57288"/>
        <dbReference type="ChEBI" id="CHEBI:74900"/>
        <dbReference type="ChEBI" id="CHEBI:82748"/>
        <dbReference type="ChEBI" id="CHEBI:456216"/>
        <dbReference type="EC" id="2.3.1.193"/>
    </reaction>
</comment>
<evidence type="ECO:0000256" key="6">
    <source>
        <dbReference type="ARBA" id="ARBA00022840"/>
    </source>
</evidence>
<dbReference type="Pfam" id="PF13718">
    <property type="entry name" value="GNAT_acetyltr_2"/>
    <property type="match status" value="1"/>
</dbReference>
<dbReference type="STRING" id="375760.SAMN04488073_1840"/>
<feature type="binding site" evidence="9">
    <location>
        <position position="378"/>
    </location>
    <ligand>
        <name>ATP</name>
        <dbReference type="ChEBI" id="CHEBI:30616"/>
    </ligand>
</feature>
<dbReference type="RefSeq" id="WP_091988601.1">
    <property type="nucleotide sequence ID" value="NZ_FOYV01000001.1"/>
</dbReference>
<dbReference type="GO" id="GO:1990883">
    <property type="term" value="F:18S rRNA cytidine N-acetyltransferase activity"/>
    <property type="evidence" value="ECO:0007669"/>
    <property type="project" value="TreeGrafter"/>
</dbReference>
<reference evidence="12" key="1">
    <citation type="submission" date="2016-10" db="EMBL/GenBank/DDBJ databases">
        <authorList>
            <person name="Varghese N."/>
            <person name="Submissions S."/>
        </authorList>
    </citation>
    <scope>NUCLEOTIDE SEQUENCE [LARGE SCALE GENOMIC DNA]</scope>
    <source>
        <strain evidence="12">CGMCC 1.6294</strain>
    </source>
</reference>
<dbReference type="SUPFAM" id="SSF55729">
    <property type="entry name" value="Acyl-CoA N-acyltransferases (Nat)"/>
    <property type="match status" value="1"/>
</dbReference>
<dbReference type="HAMAP" id="MF_01886">
    <property type="entry name" value="tRNA_acetyltr_TmcA"/>
    <property type="match status" value="1"/>
</dbReference>
<dbReference type="InterPro" id="IPR013562">
    <property type="entry name" value="TmcA/NAT10_N"/>
</dbReference>
<evidence type="ECO:0000259" key="10">
    <source>
        <dbReference type="PROSITE" id="PS51186"/>
    </source>
</evidence>
<dbReference type="EC" id="2.3.1.193" evidence="9"/>